<keyword evidence="6 8" id="KW-1133">Transmembrane helix</keyword>
<dbReference type="EMBL" id="NRJG01000070">
    <property type="protein sequence ID" value="RIY37951.1"/>
    <property type="molecule type" value="Genomic_DNA"/>
</dbReference>
<comment type="similarity">
    <text evidence="2">Belongs to the binding-protein-dependent transport system permease family. FecCD subfamily.</text>
</comment>
<evidence type="ECO:0000256" key="8">
    <source>
        <dbReference type="SAM" id="Phobius"/>
    </source>
</evidence>
<evidence type="ECO:0000256" key="5">
    <source>
        <dbReference type="ARBA" id="ARBA00022692"/>
    </source>
</evidence>
<dbReference type="PANTHER" id="PTHR30472">
    <property type="entry name" value="FERRIC ENTEROBACTIN TRANSPORT SYSTEM PERMEASE PROTEIN"/>
    <property type="match status" value="1"/>
</dbReference>
<evidence type="ECO:0000256" key="1">
    <source>
        <dbReference type="ARBA" id="ARBA00004651"/>
    </source>
</evidence>
<dbReference type="AlphaFoldDB" id="A0A3A1YK42"/>
<evidence type="ECO:0000256" key="6">
    <source>
        <dbReference type="ARBA" id="ARBA00022989"/>
    </source>
</evidence>
<feature type="transmembrane region" description="Helical" evidence="8">
    <location>
        <begin position="622"/>
        <end position="642"/>
    </location>
</feature>
<feature type="transmembrane region" description="Helical" evidence="8">
    <location>
        <begin position="341"/>
        <end position="361"/>
    </location>
</feature>
<evidence type="ECO:0008006" key="11">
    <source>
        <dbReference type="Google" id="ProtNLM"/>
    </source>
</evidence>
<dbReference type="Pfam" id="PF01032">
    <property type="entry name" value="FecCD"/>
    <property type="match status" value="2"/>
</dbReference>
<feature type="transmembrane region" description="Helical" evidence="8">
    <location>
        <begin position="139"/>
        <end position="163"/>
    </location>
</feature>
<dbReference type="Gene3D" id="1.10.3470.10">
    <property type="entry name" value="ABC transporter involved in vitamin B12 uptake, BtuC"/>
    <property type="match status" value="2"/>
</dbReference>
<evidence type="ECO:0000256" key="3">
    <source>
        <dbReference type="ARBA" id="ARBA00022448"/>
    </source>
</evidence>
<accession>A0A3A1YK42</accession>
<gene>
    <name evidence="9" type="ORF">CKF58_04385</name>
</gene>
<evidence type="ECO:0000256" key="2">
    <source>
        <dbReference type="ARBA" id="ARBA00007935"/>
    </source>
</evidence>
<dbReference type="PANTHER" id="PTHR30472:SF37">
    <property type="entry name" value="FE(3+) DICITRATE TRANSPORT SYSTEM PERMEASE PROTEIN FECD-RELATED"/>
    <property type="match status" value="1"/>
</dbReference>
<evidence type="ECO:0000313" key="9">
    <source>
        <dbReference type="EMBL" id="RIY37951.1"/>
    </source>
</evidence>
<proteinExistence type="inferred from homology"/>
<feature type="transmembrane region" description="Helical" evidence="8">
    <location>
        <begin position="271"/>
        <end position="293"/>
    </location>
</feature>
<keyword evidence="4" id="KW-1003">Cell membrane</keyword>
<feature type="transmembrane region" description="Helical" evidence="8">
    <location>
        <begin position="85"/>
        <end position="108"/>
    </location>
</feature>
<keyword evidence="7 8" id="KW-0472">Membrane</keyword>
<feature type="transmembrane region" description="Helical" evidence="8">
    <location>
        <begin position="434"/>
        <end position="454"/>
    </location>
</feature>
<keyword evidence="3" id="KW-0813">Transport</keyword>
<dbReference type="CDD" id="cd06550">
    <property type="entry name" value="TM_ABC_iron-siderophores_like"/>
    <property type="match status" value="2"/>
</dbReference>
<evidence type="ECO:0000256" key="4">
    <source>
        <dbReference type="ARBA" id="ARBA00022475"/>
    </source>
</evidence>
<dbReference type="GO" id="GO:0033214">
    <property type="term" value="P:siderophore-iron import into cell"/>
    <property type="evidence" value="ECO:0007669"/>
    <property type="project" value="TreeGrafter"/>
</dbReference>
<dbReference type="InterPro" id="IPR037294">
    <property type="entry name" value="ABC_BtuC-like"/>
</dbReference>
<comment type="caution">
    <text evidence="9">The sequence shown here is derived from an EMBL/GenBank/DDBJ whole genome shotgun (WGS) entry which is preliminary data.</text>
</comment>
<dbReference type="OrthoDB" id="9811721at2"/>
<feature type="transmembrane region" description="Helical" evidence="8">
    <location>
        <begin position="183"/>
        <end position="204"/>
    </location>
</feature>
<dbReference type="GO" id="GO:0022857">
    <property type="term" value="F:transmembrane transporter activity"/>
    <property type="evidence" value="ECO:0007669"/>
    <property type="project" value="InterPro"/>
</dbReference>
<keyword evidence="10" id="KW-1185">Reference proteome</keyword>
<comment type="subcellular location">
    <subcellularLocation>
        <location evidence="1">Cell membrane</location>
        <topology evidence="1">Multi-pass membrane protein</topology>
    </subcellularLocation>
</comment>
<evidence type="ECO:0000256" key="7">
    <source>
        <dbReference type="ARBA" id="ARBA00023136"/>
    </source>
</evidence>
<evidence type="ECO:0000313" key="10">
    <source>
        <dbReference type="Proteomes" id="UP000265916"/>
    </source>
</evidence>
<keyword evidence="5 8" id="KW-0812">Transmembrane</keyword>
<feature type="transmembrane region" description="Helical" evidence="8">
    <location>
        <begin position="53"/>
        <end position="73"/>
    </location>
</feature>
<dbReference type="RefSeq" id="WP_119531363.1">
    <property type="nucleotide sequence ID" value="NZ_JBHSSP010000001.1"/>
</dbReference>
<feature type="transmembrane region" description="Helical" evidence="8">
    <location>
        <begin position="504"/>
        <end position="528"/>
    </location>
</feature>
<name>A0A3A1YK42_9GAMM</name>
<feature type="transmembrane region" description="Helical" evidence="8">
    <location>
        <begin position="597"/>
        <end position="616"/>
    </location>
</feature>
<feature type="transmembrane region" description="Helical" evidence="8">
    <location>
        <begin position="381"/>
        <end position="399"/>
    </location>
</feature>
<feature type="transmembrane region" description="Helical" evidence="8">
    <location>
        <begin position="466"/>
        <end position="484"/>
    </location>
</feature>
<reference evidence="9 10" key="1">
    <citation type="submission" date="2017-08" db="EMBL/GenBank/DDBJ databases">
        <title>Reclassification of Bisgaard taxon 37 and 44.</title>
        <authorList>
            <person name="Christensen H."/>
        </authorList>
    </citation>
    <scope>NUCLEOTIDE SEQUENCE [LARGE SCALE GENOMIC DNA]</scope>
    <source>
        <strain evidence="9 10">111</strain>
    </source>
</reference>
<feature type="transmembrane region" description="Helical" evidence="8">
    <location>
        <begin position="557"/>
        <end position="585"/>
    </location>
</feature>
<sequence>MVKPKLGLIFAILAVLILLLGTWVSYVTLERTYTLDLQSSLDLPFLLWFNYSLPRMTMAMLAGLALGVSTVLLQQITRNNLAADNTLAVSAGAQLSLLIATIFFPILLVAGASIVAFIGALIALLLVFVLVWHKLGNSLSIILSGMVISLYLFAISAILLLIYPEQTRGILVWAAGSLVQDSWLDSQVVFLQLAIALIVVAFLAKGFNMLSLDQTNALQLGVPVRTLRLVGMVLAAYLAAIIVAKVGMLGFIGIMASAIVRYASRQSFYTLLWATPLMSAVLLLITDLTLQLINHYLGWQIPTGAVTSLVGTPILLYLMCQHRANASQLMTQQHRRVQIKAKHLTLMLIALFGVGTIIMALSWDKGNLYLSQLLTLRLPSLVASISAGILLALAGLVLQRLSYNPLASPELLGISASVNLGIMASIILASATSYYAYMLGGIIGAVLCLALLLLFSWRNKVQPEKIILLGISIAALYDAANRIFLATNDFRAYTLLQITSGSTYHLILIHAIVLLALAVLALVLVLFWYKWLRLLALRTTIAQAVGLSLKLTNTCFILFAAIITAIATLNIGAISFVGLIAPHAARALGYVHPRGQTIATVIITIAVMSLSYLASINLIYPYTLPVGLMSTLIGGLYFAYLVRKL</sequence>
<organism evidence="9 10">
    <name type="scientific">Psittacicella hinzii</name>
    <dbReference type="NCBI Taxonomy" id="2028575"/>
    <lineage>
        <taxon>Bacteria</taxon>
        <taxon>Pseudomonadati</taxon>
        <taxon>Pseudomonadota</taxon>
        <taxon>Gammaproteobacteria</taxon>
        <taxon>Pasteurellales</taxon>
        <taxon>Psittacicellaceae</taxon>
        <taxon>Psittacicella</taxon>
    </lineage>
</organism>
<feature type="transmembrane region" description="Helical" evidence="8">
    <location>
        <begin position="411"/>
        <end position="428"/>
    </location>
</feature>
<dbReference type="Proteomes" id="UP000265916">
    <property type="component" value="Unassembled WGS sequence"/>
</dbReference>
<protein>
    <recommendedName>
        <fullName evidence="11">Iron complex transport system permease protein</fullName>
    </recommendedName>
</protein>
<dbReference type="InterPro" id="IPR000522">
    <property type="entry name" value="ABC_transptr_permease_BtuC"/>
</dbReference>
<dbReference type="SUPFAM" id="SSF81345">
    <property type="entry name" value="ABC transporter involved in vitamin B12 uptake, BtuC"/>
    <property type="match status" value="2"/>
</dbReference>
<dbReference type="GO" id="GO:0005886">
    <property type="term" value="C:plasma membrane"/>
    <property type="evidence" value="ECO:0007669"/>
    <property type="project" value="UniProtKB-SubCell"/>
</dbReference>
<feature type="transmembrane region" description="Helical" evidence="8">
    <location>
        <begin position="299"/>
        <end position="320"/>
    </location>
</feature>